<dbReference type="PROSITE" id="PS51686">
    <property type="entry name" value="SAM_MT_RSMB_NOP"/>
    <property type="match status" value="1"/>
</dbReference>
<dbReference type="GO" id="GO:0005634">
    <property type="term" value="C:nucleus"/>
    <property type="evidence" value="ECO:0007669"/>
    <property type="project" value="UniProtKB-SubCell"/>
</dbReference>
<feature type="compositionally biased region" description="Basic and acidic residues" evidence="11">
    <location>
        <begin position="479"/>
        <end position="488"/>
    </location>
</feature>
<protein>
    <submittedName>
        <fullName evidence="13">S-adenosyl-L-methionine-dependent methyltransferase</fullName>
    </submittedName>
</protein>
<dbReference type="InterPro" id="IPR029063">
    <property type="entry name" value="SAM-dependent_MTases_sf"/>
</dbReference>
<feature type="compositionally biased region" description="Basic and acidic residues" evidence="11">
    <location>
        <begin position="18"/>
        <end position="28"/>
    </location>
</feature>
<evidence type="ECO:0000256" key="2">
    <source>
        <dbReference type="ARBA" id="ARBA00007494"/>
    </source>
</evidence>
<feature type="domain" description="SAM-dependent MTase RsmB/NOP-type" evidence="12">
    <location>
        <begin position="58"/>
        <end position="421"/>
    </location>
</feature>
<dbReference type="InterPro" id="IPR001678">
    <property type="entry name" value="MeTrfase_RsmB-F_NOP2_dom"/>
</dbReference>
<dbReference type="GO" id="GO:0005737">
    <property type="term" value="C:cytoplasm"/>
    <property type="evidence" value="ECO:0007669"/>
    <property type="project" value="TreeGrafter"/>
</dbReference>
<dbReference type="InterPro" id="IPR023270">
    <property type="entry name" value="RCMT_NCL1"/>
</dbReference>
<keyword evidence="8 10" id="KW-0694">RNA-binding</keyword>
<dbReference type="InterPro" id="IPR049560">
    <property type="entry name" value="MeTrfase_RsmB-F_NOP2_cat"/>
</dbReference>
<dbReference type="Pfam" id="PF01189">
    <property type="entry name" value="Methyltr_RsmB-F"/>
    <property type="match status" value="1"/>
</dbReference>
<dbReference type="PROSITE" id="PS01153">
    <property type="entry name" value="NOL1_NOP2_SUN"/>
    <property type="match status" value="1"/>
</dbReference>
<evidence type="ECO:0000256" key="1">
    <source>
        <dbReference type="ARBA" id="ARBA00004123"/>
    </source>
</evidence>
<comment type="caution">
    <text evidence="13">The sequence shown here is derived from an EMBL/GenBank/DDBJ whole genome shotgun (WGS) entry which is preliminary data.</text>
</comment>
<dbReference type="Gene3D" id="3.40.50.150">
    <property type="entry name" value="Vaccinia Virus protein VP39"/>
    <property type="match status" value="1"/>
</dbReference>
<dbReference type="InterPro" id="IPR057285">
    <property type="entry name" value="Pre-PUA_NSUN2"/>
</dbReference>
<dbReference type="PRINTS" id="PR02011">
    <property type="entry name" value="RCMTNCL1"/>
</dbReference>
<evidence type="ECO:0000256" key="8">
    <source>
        <dbReference type="ARBA" id="ARBA00022884"/>
    </source>
</evidence>
<feature type="active site" description="Nucleophile" evidence="10">
    <location>
        <position position="314"/>
    </location>
</feature>
<dbReference type="GO" id="GO:0000049">
    <property type="term" value="F:tRNA binding"/>
    <property type="evidence" value="ECO:0007669"/>
    <property type="project" value="UniProtKB-KW"/>
</dbReference>
<dbReference type="InterPro" id="IPR018314">
    <property type="entry name" value="RsmB/NOL1/NOP2-like_CS"/>
</dbReference>
<reference evidence="13 14" key="1">
    <citation type="submission" date="2016-07" db="EMBL/GenBank/DDBJ databases">
        <title>Pervasive Adenine N6-methylation of Active Genes in Fungi.</title>
        <authorList>
            <consortium name="DOE Joint Genome Institute"/>
            <person name="Mondo S.J."/>
            <person name="Dannebaum R.O."/>
            <person name="Kuo R.C."/>
            <person name="Labutti K."/>
            <person name="Haridas S."/>
            <person name="Kuo A."/>
            <person name="Salamov A."/>
            <person name="Ahrendt S.R."/>
            <person name="Lipzen A."/>
            <person name="Sullivan W."/>
            <person name="Andreopoulos W.B."/>
            <person name="Clum A."/>
            <person name="Lindquist E."/>
            <person name="Daum C."/>
            <person name="Ramamoorthy G.K."/>
            <person name="Gryganskyi A."/>
            <person name="Culley D."/>
            <person name="Magnuson J.K."/>
            <person name="James T.Y."/>
            <person name="O'Malley M.A."/>
            <person name="Stajich J.E."/>
            <person name="Spatafora J.W."/>
            <person name="Visel A."/>
            <person name="Grigoriev I.V."/>
        </authorList>
    </citation>
    <scope>NUCLEOTIDE SEQUENCE [LARGE SCALE GENOMIC DNA]</scope>
    <source>
        <strain evidence="13 14">NRRL 1336</strain>
    </source>
</reference>
<dbReference type="PRINTS" id="PR02008">
    <property type="entry name" value="RCMTFAMILY"/>
</dbReference>
<dbReference type="PANTHER" id="PTHR22808:SF1">
    <property type="entry name" value="RNA CYTOSINE-C(5)-METHYLTRANSFERASE NSUN2-RELATED"/>
    <property type="match status" value="1"/>
</dbReference>
<evidence type="ECO:0000256" key="6">
    <source>
        <dbReference type="ARBA" id="ARBA00022691"/>
    </source>
</evidence>
<dbReference type="Proteomes" id="UP000193560">
    <property type="component" value="Unassembled WGS sequence"/>
</dbReference>
<dbReference type="GO" id="GO:0016428">
    <property type="term" value="F:tRNA (cytidine-5-)-methyltransferase activity"/>
    <property type="evidence" value="ECO:0007669"/>
    <property type="project" value="InterPro"/>
</dbReference>
<dbReference type="InterPro" id="IPR023267">
    <property type="entry name" value="RCMT"/>
</dbReference>
<dbReference type="OrthoDB" id="6093671at2759"/>
<dbReference type="STRING" id="90262.A0A1X2I550"/>
<dbReference type="EMBL" id="MCGE01000027">
    <property type="protein sequence ID" value="ORZ09529.1"/>
    <property type="molecule type" value="Genomic_DNA"/>
</dbReference>
<dbReference type="Pfam" id="PF25376">
    <property type="entry name" value="Pre-PUA_NSUN2"/>
    <property type="match status" value="1"/>
</dbReference>
<feature type="binding site" evidence="10">
    <location>
        <begin position="176"/>
        <end position="182"/>
    </location>
    <ligand>
        <name>S-adenosyl-L-methionine</name>
        <dbReference type="ChEBI" id="CHEBI:59789"/>
    </ligand>
</feature>
<dbReference type="InterPro" id="IPR057286">
    <property type="entry name" value="PUA_NSUN2"/>
</dbReference>
<keyword evidence="3" id="KW-0820">tRNA-binding</keyword>
<evidence type="ECO:0000256" key="5">
    <source>
        <dbReference type="ARBA" id="ARBA00022679"/>
    </source>
</evidence>
<organism evidence="13 14">
    <name type="scientific">Absidia repens</name>
    <dbReference type="NCBI Taxonomy" id="90262"/>
    <lineage>
        <taxon>Eukaryota</taxon>
        <taxon>Fungi</taxon>
        <taxon>Fungi incertae sedis</taxon>
        <taxon>Mucoromycota</taxon>
        <taxon>Mucoromycotina</taxon>
        <taxon>Mucoromycetes</taxon>
        <taxon>Mucorales</taxon>
        <taxon>Cunninghamellaceae</taxon>
        <taxon>Absidia</taxon>
    </lineage>
</organism>
<evidence type="ECO:0000313" key="13">
    <source>
        <dbReference type="EMBL" id="ORZ09529.1"/>
    </source>
</evidence>
<keyword evidence="9" id="KW-0539">Nucleus</keyword>
<gene>
    <name evidence="13" type="ORF">BCR42DRAFT_358776</name>
</gene>
<feature type="compositionally biased region" description="Basic residues" evidence="11">
    <location>
        <begin position="1"/>
        <end position="12"/>
    </location>
</feature>
<comment type="similarity">
    <text evidence="2 10">Belongs to the class I-like SAM-binding methyltransferase superfamily. RsmB/NOP family.</text>
</comment>
<feature type="region of interest" description="Disordered" evidence="11">
    <location>
        <begin position="458"/>
        <end position="528"/>
    </location>
</feature>
<keyword evidence="14" id="KW-1185">Reference proteome</keyword>
<dbReference type="Pfam" id="PF25378">
    <property type="entry name" value="PUA_NSUN2"/>
    <property type="match status" value="1"/>
</dbReference>
<feature type="compositionally biased region" description="Low complexity" evidence="11">
    <location>
        <begin position="507"/>
        <end position="518"/>
    </location>
</feature>
<name>A0A1X2I550_9FUNG</name>
<keyword evidence="6 10" id="KW-0949">S-adenosyl-L-methionine</keyword>
<evidence type="ECO:0000256" key="10">
    <source>
        <dbReference type="PROSITE-ProRule" id="PRU01023"/>
    </source>
</evidence>
<evidence type="ECO:0000256" key="9">
    <source>
        <dbReference type="ARBA" id="ARBA00023242"/>
    </source>
</evidence>
<keyword evidence="7" id="KW-0819">tRNA processing</keyword>
<evidence type="ECO:0000313" key="14">
    <source>
        <dbReference type="Proteomes" id="UP000193560"/>
    </source>
</evidence>
<evidence type="ECO:0000256" key="4">
    <source>
        <dbReference type="ARBA" id="ARBA00022603"/>
    </source>
</evidence>
<sequence>MGFRKGARWKKKGNQDSNKPDTRKERDSSFKSLVLDHEVFKKYYKAQNLVPEEEFEEFYACLKTPLPSTFRITGTKNNALQIRKFIEDHHVANMQNVVVDGVKYDPPNPVSWYPDQLCYQITCPRSVLRNSPEYATFQKFLVAENETGNISRQELVSMVPPLLMDIQPHQRVLDMCAAPGSKTGQIVEAIHANDKLNEMPTGLVVANDADYKRSQLLVHQLKRLQSPCFMATNHDASHFPNIPILEDGVSIPWQFDRVLCDVPCSGDGTLRKNPKVWKEWSQGAALALHSVQVQIFLRGAQLIKMGGRIVYSTCSFNPVENEAVVAEVLRLSNGALELKDVSNELPGLIRRPGLKTWKVMTRDGQFISSVDEIENARSGRKFPKSAFPPENPDPLHLERCLRIYPHDQNTGGFFVAVFEKVKPMTVADRMTIAKDHGQSLSTNDIQAAEVEDETLVKSISADAGSPPPTKVVEDATADSTKDQAEHTPEIPGSDGDNESSIPNKRVAASTESESAAPAKKPKKDVDSKKEAPFAMMASDNPDLLQIKSFYGLDPAFPMDQFLLRSDLDTRNRQIYFVSDAVKSVLESKQFNRLNVVNTGLRLFARQGSLVDTAECIFRLSSEGVPLIHQHIKDHRSVHIGLDDLKVLLVKAFPMITEFSAEAQSKLNELTPGGTIFIVDVSEAHLPADTKMMLPVWRAKFSCNVLLNKHDKKSLCQRLFGITPEPTPGHIKDKSQPPTANDGEESTSKEETTNTNAE</sequence>
<feature type="binding site" evidence="10">
    <location>
        <position position="208"/>
    </location>
    <ligand>
        <name>S-adenosyl-L-methionine</name>
        <dbReference type="ChEBI" id="CHEBI:59789"/>
    </ligand>
</feature>
<evidence type="ECO:0000256" key="7">
    <source>
        <dbReference type="ARBA" id="ARBA00022694"/>
    </source>
</evidence>
<feature type="binding site" evidence="10">
    <location>
        <position position="235"/>
    </location>
    <ligand>
        <name>S-adenosyl-L-methionine</name>
        <dbReference type="ChEBI" id="CHEBI:59789"/>
    </ligand>
</feature>
<evidence type="ECO:0000256" key="3">
    <source>
        <dbReference type="ARBA" id="ARBA00022555"/>
    </source>
</evidence>
<feature type="region of interest" description="Disordered" evidence="11">
    <location>
        <begin position="1"/>
        <end position="28"/>
    </location>
</feature>
<accession>A0A1X2I550</accession>
<feature type="binding site" evidence="10">
    <location>
        <position position="261"/>
    </location>
    <ligand>
        <name>S-adenosyl-L-methionine</name>
        <dbReference type="ChEBI" id="CHEBI:59789"/>
    </ligand>
</feature>
<dbReference type="PANTHER" id="PTHR22808">
    <property type="entry name" value="NCL1 YEAST -RELATED NOL1/NOP2/FMU SUN DOMAIN-CONTAINING"/>
    <property type="match status" value="1"/>
</dbReference>
<dbReference type="SUPFAM" id="SSF53335">
    <property type="entry name" value="S-adenosyl-L-methionine-dependent methyltransferases"/>
    <property type="match status" value="1"/>
</dbReference>
<keyword evidence="4 10" id="KW-0489">Methyltransferase</keyword>
<evidence type="ECO:0000256" key="11">
    <source>
        <dbReference type="SAM" id="MobiDB-lite"/>
    </source>
</evidence>
<keyword evidence="5 10" id="KW-0808">Transferase</keyword>
<dbReference type="AlphaFoldDB" id="A0A1X2I550"/>
<evidence type="ECO:0000259" key="12">
    <source>
        <dbReference type="PROSITE" id="PS51686"/>
    </source>
</evidence>
<dbReference type="GO" id="GO:0030488">
    <property type="term" value="P:tRNA methylation"/>
    <property type="evidence" value="ECO:0007669"/>
    <property type="project" value="TreeGrafter"/>
</dbReference>
<feature type="region of interest" description="Disordered" evidence="11">
    <location>
        <begin position="721"/>
        <end position="757"/>
    </location>
</feature>
<comment type="subcellular location">
    <subcellularLocation>
        <location evidence="1">Nucleus</location>
    </subcellularLocation>
</comment>
<proteinExistence type="inferred from homology"/>